<dbReference type="RefSeq" id="WP_049683162.1">
    <property type="nucleotide sequence ID" value="NZ_LFZW01000001.1"/>
</dbReference>
<dbReference type="EMBL" id="LFZW01000001">
    <property type="protein sequence ID" value="KMY51812.1"/>
    <property type="molecule type" value="Genomic_DNA"/>
</dbReference>
<name>A0A0K9GZW4_9BACI</name>
<keyword evidence="2" id="KW-0472">Membrane</keyword>
<protein>
    <submittedName>
        <fullName evidence="3">Uncharacterized protein</fullName>
    </submittedName>
</protein>
<sequence>MEQSKQSLIKILLIINLAINTCAAIGVGYVVYKQSMRTDFSGRGDGQGFPGNGHFQQRQTQSEQTQ</sequence>
<evidence type="ECO:0000256" key="1">
    <source>
        <dbReference type="SAM" id="MobiDB-lite"/>
    </source>
</evidence>
<keyword evidence="4" id="KW-1185">Reference proteome</keyword>
<feature type="region of interest" description="Disordered" evidence="1">
    <location>
        <begin position="41"/>
        <end position="66"/>
    </location>
</feature>
<gene>
    <name evidence="3" type="ORF">AC625_21665</name>
</gene>
<accession>A0A0K9GZW4</accession>
<feature type="transmembrane region" description="Helical" evidence="2">
    <location>
        <begin position="12"/>
        <end position="32"/>
    </location>
</feature>
<comment type="caution">
    <text evidence="3">The sequence shown here is derived from an EMBL/GenBank/DDBJ whole genome shotgun (WGS) entry which is preliminary data.</text>
</comment>
<dbReference type="PATRIC" id="fig|1679170.3.peg.4885"/>
<keyword evidence="2" id="KW-1133">Transmembrane helix</keyword>
<evidence type="ECO:0000313" key="4">
    <source>
        <dbReference type="Proteomes" id="UP000037146"/>
    </source>
</evidence>
<organism evidence="3 4">
    <name type="scientific">Peribacillus loiseleuriae</name>
    <dbReference type="NCBI Taxonomy" id="1679170"/>
    <lineage>
        <taxon>Bacteria</taxon>
        <taxon>Bacillati</taxon>
        <taxon>Bacillota</taxon>
        <taxon>Bacilli</taxon>
        <taxon>Bacillales</taxon>
        <taxon>Bacillaceae</taxon>
        <taxon>Peribacillus</taxon>
    </lineage>
</organism>
<evidence type="ECO:0000256" key="2">
    <source>
        <dbReference type="SAM" id="Phobius"/>
    </source>
</evidence>
<feature type="compositionally biased region" description="Low complexity" evidence="1">
    <location>
        <begin position="56"/>
        <end position="66"/>
    </location>
</feature>
<evidence type="ECO:0000313" key="3">
    <source>
        <dbReference type="EMBL" id="KMY51812.1"/>
    </source>
</evidence>
<dbReference type="Proteomes" id="UP000037146">
    <property type="component" value="Unassembled WGS sequence"/>
</dbReference>
<keyword evidence="2" id="KW-0812">Transmembrane</keyword>
<dbReference type="OrthoDB" id="2942882at2"/>
<dbReference type="AlphaFoldDB" id="A0A0K9GZW4"/>
<reference evidence="4" key="1">
    <citation type="submission" date="2015-07" db="EMBL/GenBank/DDBJ databases">
        <title>Genome sequencing project for genomic taxonomy and phylogenomics of Bacillus-like bacteria.</title>
        <authorList>
            <person name="Liu B."/>
            <person name="Wang J."/>
            <person name="Zhu Y."/>
            <person name="Liu G."/>
            <person name="Chen Q."/>
            <person name="Chen Z."/>
            <person name="Lan J."/>
            <person name="Che J."/>
            <person name="Ge C."/>
            <person name="Shi H."/>
            <person name="Pan Z."/>
            <person name="Liu X."/>
        </authorList>
    </citation>
    <scope>NUCLEOTIDE SEQUENCE [LARGE SCALE GENOMIC DNA]</scope>
    <source>
        <strain evidence="4">FJAT-27997</strain>
    </source>
</reference>
<proteinExistence type="predicted"/>